<dbReference type="PANTHER" id="PTHR21381:SF3">
    <property type="entry name" value="SGC REGION PROTEIN SGCQ-RELATED"/>
    <property type="match status" value="1"/>
</dbReference>
<dbReference type="Proteomes" id="UP000515163">
    <property type="component" value="Unplaced"/>
</dbReference>
<dbReference type="KEGG" id="aten:116299483"/>
<evidence type="ECO:0000313" key="2">
    <source>
        <dbReference type="Proteomes" id="UP000515163"/>
    </source>
</evidence>
<dbReference type="PANTHER" id="PTHR21381">
    <property type="entry name" value="ZGC:162297"/>
    <property type="match status" value="1"/>
</dbReference>
<dbReference type="Pfam" id="PF03437">
    <property type="entry name" value="BtpA"/>
    <property type="match status" value="1"/>
</dbReference>
<evidence type="ECO:0000256" key="1">
    <source>
        <dbReference type="ARBA" id="ARBA00006007"/>
    </source>
</evidence>
<dbReference type="InterPro" id="IPR005137">
    <property type="entry name" value="BtpA"/>
</dbReference>
<dbReference type="InParanoid" id="A0A6P8ID74"/>
<dbReference type="PIRSF" id="PIRSF005956">
    <property type="entry name" value="BtpA"/>
    <property type="match status" value="1"/>
</dbReference>
<dbReference type="RefSeq" id="XP_031564002.1">
    <property type="nucleotide sequence ID" value="XM_031708142.1"/>
</dbReference>
<organism evidence="2 3">
    <name type="scientific">Actinia tenebrosa</name>
    <name type="common">Australian red waratah sea anemone</name>
    <dbReference type="NCBI Taxonomy" id="6105"/>
    <lineage>
        <taxon>Eukaryota</taxon>
        <taxon>Metazoa</taxon>
        <taxon>Cnidaria</taxon>
        <taxon>Anthozoa</taxon>
        <taxon>Hexacorallia</taxon>
        <taxon>Actiniaria</taxon>
        <taxon>Actiniidae</taxon>
        <taxon>Actinia</taxon>
    </lineage>
</organism>
<accession>A0A6P8ID74</accession>
<reference evidence="3" key="1">
    <citation type="submission" date="2025-08" db="UniProtKB">
        <authorList>
            <consortium name="RefSeq"/>
        </authorList>
    </citation>
    <scope>IDENTIFICATION</scope>
</reference>
<sequence length="276" mass="29899">MVASRLVPKFTSLFSRQSAAIIGMIHVDALPGTPMNKLPMTEIVDKAKHEALIYKKAGLDAVMVENMHDLPYLNRQVGPEITAAMSVICNEVKREVGSTPCGIQILSGANKDALAVAKATGLDFIRAEGFVFSHIGDEGLVNSDAGELLRYRIHINAENVLVFTDIKKKHSSHAITNDVDILETAKAAEFFHSDGVVITGISTGSPASYKEMLAVHDAVSVPIIIGSGVDISNVDQYLSANAMIIGSHFKEDGHWSKPVSFDRVKSFMAKVEQIRK</sequence>
<dbReference type="InterPro" id="IPR011060">
    <property type="entry name" value="RibuloseP-bd_barrel"/>
</dbReference>
<proteinExistence type="inferred from homology"/>
<dbReference type="SUPFAM" id="SSF51366">
    <property type="entry name" value="Ribulose-phoshate binding barrel"/>
    <property type="match status" value="1"/>
</dbReference>
<dbReference type="OrthoDB" id="10045006at2759"/>
<gene>
    <name evidence="3" type="primary">LOC116299483</name>
</gene>
<evidence type="ECO:0000313" key="3">
    <source>
        <dbReference type="RefSeq" id="XP_031564002.1"/>
    </source>
</evidence>
<name>A0A6P8ID74_ACTTE</name>
<dbReference type="NCBIfam" id="TIGR00259">
    <property type="entry name" value="thylakoid_BtpA"/>
    <property type="match status" value="1"/>
</dbReference>
<comment type="similarity">
    <text evidence="1">Belongs to the BtpA family.</text>
</comment>
<keyword evidence="2" id="KW-1185">Reference proteome</keyword>
<protein>
    <submittedName>
        <fullName evidence="3">Uncharacterized protein F13E9.13, mitochondrial-like</fullName>
    </submittedName>
</protein>
<dbReference type="GeneID" id="116299483"/>
<dbReference type="AlphaFoldDB" id="A0A6P8ID74"/>